<dbReference type="AlphaFoldDB" id="A0A4R3NP03"/>
<sequence>MKVWLAVGLVLIAGCGSQAFALNKRVTNELERLSPEEELEQRCDIEALNRIDDARSDLSPNKVIAYTFGPPKIVGTTIDAKGAVFRSRETWYHLSYHCEADSTELKVKNFSFKIGKVIPRSDWERLYLYP</sequence>
<feature type="chain" id="PRO_5020379806" evidence="1">
    <location>
        <begin position="22"/>
        <end position="130"/>
    </location>
</feature>
<dbReference type="Pfam" id="PF06059">
    <property type="entry name" value="DUF930"/>
    <property type="match status" value="1"/>
</dbReference>
<dbReference type="OrthoDB" id="9804158at2"/>
<evidence type="ECO:0000313" key="2">
    <source>
        <dbReference type="EMBL" id="TCT37643.1"/>
    </source>
</evidence>
<comment type="caution">
    <text evidence="2">The sequence shown here is derived from an EMBL/GenBank/DDBJ whole genome shotgun (WGS) entry which is preliminary data.</text>
</comment>
<feature type="signal peptide" evidence="1">
    <location>
        <begin position="1"/>
        <end position="21"/>
    </location>
</feature>
<dbReference type="InterPro" id="IPR009273">
    <property type="entry name" value="DUF930"/>
</dbReference>
<name>A0A4R3NP03_9HYPH</name>
<dbReference type="RefSeq" id="WP_132311810.1">
    <property type="nucleotide sequence ID" value="NZ_SMAR01000017.1"/>
</dbReference>
<dbReference type="Proteomes" id="UP000295097">
    <property type="component" value="Unassembled WGS sequence"/>
</dbReference>
<keyword evidence="3" id="KW-1185">Reference proteome</keyword>
<accession>A0A4R3NP03</accession>
<dbReference type="EMBL" id="SMAR01000017">
    <property type="protein sequence ID" value="TCT37643.1"/>
    <property type="molecule type" value="Genomic_DNA"/>
</dbReference>
<evidence type="ECO:0000256" key="1">
    <source>
        <dbReference type="SAM" id="SignalP"/>
    </source>
</evidence>
<proteinExistence type="predicted"/>
<protein>
    <submittedName>
        <fullName evidence="2">Uncharacterized protein DUF930</fullName>
    </submittedName>
</protein>
<dbReference type="PROSITE" id="PS51257">
    <property type="entry name" value="PROKAR_LIPOPROTEIN"/>
    <property type="match status" value="1"/>
</dbReference>
<organism evidence="2 3">
    <name type="scientific">Martelella mediterranea</name>
    <dbReference type="NCBI Taxonomy" id="293089"/>
    <lineage>
        <taxon>Bacteria</taxon>
        <taxon>Pseudomonadati</taxon>
        <taxon>Pseudomonadota</taxon>
        <taxon>Alphaproteobacteria</taxon>
        <taxon>Hyphomicrobiales</taxon>
        <taxon>Aurantimonadaceae</taxon>
        <taxon>Martelella</taxon>
    </lineage>
</organism>
<evidence type="ECO:0000313" key="3">
    <source>
        <dbReference type="Proteomes" id="UP000295097"/>
    </source>
</evidence>
<keyword evidence="1" id="KW-0732">Signal</keyword>
<reference evidence="2 3" key="1">
    <citation type="submission" date="2019-03" db="EMBL/GenBank/DDBJ databases">
        <title>Freshwater and sediment microbial communities from various areas in North America, analyzing microbe dynamics in response to fracking.</title>
        <authorList>
            <person name="Lamendella R."/>
        </authorList>
    </citation>
    <scope>NUCLEOTIDE SEQUENCE [LARGE SCALE GENOMIC DNA]</scope>
    <source>
        <strain evidence="2 3">175.2</strain>
    </source>
</reference>
<gene>
    <name evidence="2" type="ORF">EDC90_101733</name>
</gene>